<proteinExistence type="inferred from homology"/>
<evidence type="ECO:0000256" key="7">
    <source>
        <dbReference type="ARBA" id="ARBA00039113"/>
    </source>
</evidence>
<comment type="cofactor">
    <cofactor evidence="1">
        <name>Zn(2+)</name>
        <dbReference type="ChEBI" id="CHEBI:29105"/>
    </cofactor>
</comment>
<reference evidence="10" key="1">
    <citation type="journal article" date="2019" name="Beilstein J. Org. Chem.">
        <title>Nanangenines: drimane sesquiterpenoids as the dominant metabolite cohort of a novel Australian fungus, Aspergillus nanangensis.</title>
        <authorList>
            <person name="Lacey H.J."/>
            <person name="Gilchrist C.L.M."/>
            <person name="Crombie A."/>
            <person name="Kalaitzis J.A."/>
            <person name="Vuong D."/>
            <person name="Rutledge P.J."/>
            <person name="Turner P."/>
            <person name="Pitt J.I."/>
            <person name="Lacey E."/>
            <person name="Chooi Y.H."/>
            <person name="Piggott A.M."/>
        </authorList>
    </citation>
    <scope>NUCLEOTIDE SEQUENCE</scope>
    <source>
        <strain evidence="10">MST-FP2251</strain>
    </source>
</reference>
<organism evidence="10 11">
    <name type="scientific">Aspergillus nanangensis</name>
    <dbReference type="NCBI Taxonomy" id="2582783"/>
    <lineage>
        <taxon>Eukaryota</taxon>
        <taxon>Fungi</taxon>
        <taxon>Dikarya</taxon>
        <taxon>Ascomycota</taxon>
        <taxon>Pezizomycotina</taxon>
        <taxon>Eurotiomycetes</taxon>
        <taxon>Eurotiomycetidae</taxon>
        <taxon>Eurotiales</taxon>
        <taxon>Aspergillaceae</taxon>
        <taxon>Aspergillus</taxon>
        <taxon>Aspergillus subgen. Circumdati</taxon>
    </lineage>
</organism>
<dbReference type="Gene3D" id="2.30.40.10">
    <property type="entry name" value="Urease, subunit C, domain 1"/>
    <property type="match status" value="1"/>
</dbReference>
<evidence type="ECO:0000256" key="6">
    <source>
        <dbReference type="ARBA" id="ARBA00036696"/>
    </source>
</evidence>
<dbReference type="Gene3D" id="3.20.20.140">
    <property type="entry name" value="Metal-dependent hydrolases"/>
    <property type="match status" value="1"/>
</dbReference>
<keyword evidence="5" id="KW-0378">Hydrolase</keyword>
<comment type="caution">
    <text evidence="10">The sequence shown here is derived from an EMBL/GenBank/DDBJ whole genome shotgun (WGS) entry which is preliminary data.</text>
</comment>
<dbReference type="InterPro" id="IPR011778">
    <property type="entry name" value="Hydantoinase/dihydroPyrase"/>
</dbReference>
<gene>
    <name evidence="10" type="ORF">FE257_005703</name>
</gene>
<comment type="similarity">
    <text evidence="2">Belongs to the metallo-dependent hydrolases superfamily. Hydantoinase/dihydropyrimidinase family.</text>
</comment>
<evidence type="ECO:0000256" key="1">
    <source>
        <dbReference type="ARBA" id="ARBA00001947"/>
    </source>
</evidence>
<dbReference type="GO" id="GO:0005737">
    <property type="term" value="C:cytoplasm"/>
    <property type="evidence" value="ECO:0007669"/>
    <property type="project" value="InterPro"/>
</dbReference>
<name>A0AAD4CQF6_ASPNN</name>
<dbReference type="InterPro" id="IPR011059">
    <property type="entry name" value="Metal-dep_hydrolase_composite"/>
</dbReference>
<dbReference type="PANTHER" id="PTHR11647">
    <property type="entry name" value="HYDRANTOINASE/DIHYDROPYRIMIDINASE FAMILY MEMBER"/>
    <property type="match status" value="1"/>
</dbReference>
<dbReference type="EC" id="3.5.2.2" evidence="7"/>
<evidence type="ECO:0000256" key="3">
    <source>
        <dbReference type="ARBA" id="ARBA00022553"/>
    </source>
</evidence>
<evidence type="ECO:0000313" key="11">
    <source>
        <dbReference type="Proteomes" id="UP001194746"/>
    </source>
</evidence>
<dbReference type="PANTHER" id="PTHR11647:SF1">
    <property type="entry name" value="COLLAPSIN RESPONSE MEDIATOR PROTEIN"/>
    <property type="match status" value="1"/>
</dbReference>
<dbReference type="InterPro" id="IPR032466">
    <property type="entry name" value="Metal_Hydrolase"/>
</dbReference>
<evidence type="ECO:0000256" key="4">
    <source>
        <dbReference type="ARBA" id="ARBA00022723"/>
    </source>
</evidence>
<dbReference type="FunFam" id="3.20.20.140:FF:000217">
    <property type="entry name" value="Dihydropyrimidinase-related protein 1"/>
    <property type="match status" value="1"/>
</dbReference>
<feature type="domain" description="Amidohydrolase-related" evidence="9">
    <location>
        <begin position="57"/>
        <end position="459"/>
    </location>
</feature>
<dbReference type="InterPro" id="IPR050378">
    <property type="entry name" value="Metallo-dep_Hydrolases_sf"/>
</dbReference>
<dbReference type="Proteomes" id="UP001194746">
    <property type="component" value="Unassembled WGS sequence"/>
</dbReference>
<keyword evidence="3" id="KW-0597">Phosphoprotein</keyword>
<comment type="catalytic activity">
    <reaction evidence="6">
        <text>5,6-dihydrouracil + H2O = 3-(carbamoylamino)propanoate + H(+)</text>
        <dbReference type="Rhea" id="RHEA:16121"/>
        <dbReference type="ChEBI" id="CHEBI:11892"/>
        <dbReference type="ChEBI" id="CHEBI:15377"/>
        <dbReference type="ChEBI" id="CHEBI:15378"/>
        <dbReference type="ChEBI" id="CHEBI:15901"/>
        <dbReference type="EC" id="3.5.2.2"/>
    </reaction>
</comment>
<dbReference type="GO" id="GO:0004157">
    <property type="term" value="F:dihydropyrimidinase activity"/>
    <property type="evidence" value="ECO:0007669"/>
    <property type="project" value="UniProtKB-EC"/>
</dbReference>
<dbReference type="GO" id="GO:0046872">
    <property type="term" value="F:metal ion binding"/>
    <property type="evidence" value="ECO:0007669"/>
    <property type="project" value="UniProtKB-KW"/>
</dbReference>
<keyword evidence="11" id="KW-1185">Reference proteome</keyword>
<dbReference type="InterPro" id="IPR006680">
    <property type="entry name" value="Amidohydro-rel"/>
</dbReference>
<dbReference type="AlphaFoldDB" id="A0AAD4CQF6"/>
<sequence length="502" mass="55490">MGVSKIDLIIINATIATATDVLPAQQIAIGAGKIVLLGQNLTSLFPGTDTLDAEGGYVCPGGVDSHVHLAQDNSPTGDTWESGTRSAIAGGTTTVLAFASQRRTDESLFPVVEEYHRRSHGQAYCDYGFHLILTNLTPKILDEELPIMMRDGISSVKLYMTYEPMKLRDRELLDIFETTRRLGMTTMIHAENSDVIQWMTEKLEARGRTEPYAHALARPNIAEDEATYRAISLSEVADVPILLVHLSSKLAAAHVRKAQTRLLNVYAETCPHYLFFTSERLKGKGFTGAKCVCSPALREDPLDLESMWRGLVNHTFTVVSSDHAPSKFDHPLGKKKGTSTFTQIPNGLPGLETRMPALFSGGVVTGRLSIQKFVELTSSNPAKMYGLSATKGTIAPGYDADFVIFYPTAEQVEANQRGSTMTPFRLENSMLHHDIDYTPFEDMHFDNWPRYTILRGKVVWNRDQGGILGSKADGAFLKREKSSMCTPRGVFVNEFNPYQDTS</sequence>
<comment type="PTM">
    <text evidence="8">Carbamylation allows a single lysine to coordinate two divalent metal cations.</text>
</comment>
<feature type="modified residue" description="N6-carboxylysine" evidence="8">
    <location>
        <position position="157"/>
    </location>
</feature>
<dbReference type="NCBIfam" id="TIGR02033">
    <property type="entry name" value="D-hydantoinase"/>
    <property type="match status" value="1"/>
</dbReference>
<dbReference type="SUPFAM" id="SSF51338">
    <property type="entry name" value="Composite domain of metallo-dependent hydrolases"/>
    <property type="match status" value="1"/>
</dbReference>
<evidence type="ECO:0000256" key="8">
    <source>
        <dbReference type="PIRSR" id="PIRSR611778-50"/>
    </source>
</evidence>
<evidence type="ECO:0000256" key="5">
    <source>
        <dbReference type="ARBA" id="ARBA00022801"/>
    </source>
</evidence>
<protein>
    <recommendedName>
        <fullName evidence="7">dihydropyrimidinase</fullName>
        <ecNumber evidence="7">3.5.2.2</ecNumber>
    </recommendedName>
</protein>
<evidence type="ECO:0000259" key="9">
    <source>
        <dbReference type="Pfam" id="PF01979"/>
    </source>
</evidence>
<accession>A0AAD4CQF6</accession>
<reference evidence="10" key="2">
    <citation type="submission" date="2020-02" db="EMBL/GenBank/DDBJ databases">
        <authorList>
            <person name="Gilchrist C.L.M."/>
            <person name="Chooi Y.-H."/>
        </authorList>
    </citation>
    <scope>NUCLEOTIDE SEQUENCE</scope>
    <source>
        <strain evidence="10">MST-FP2251</strain>
    </source>
</reference>
<dbReference type="EMBL" id="VCAU01000025">
    <property type="protein sequence ID" value="KAF9890572.1"/>
    <property type="molecule type" value="Genomic_DNA"/>
</dbReference>
<evidence type="ECO:0000313" key="10">
    <source>
        <dbReference type="EMBL" id="KAF9890572.1"/>
    </source>
</evidence>
<dbReference type="Pfam" id="PF01979">
    <property type="entry name" value="Amidohydro_1"/>
    <property type="match status" value="1"/>
</dbReference>
<dbReference type="SUPFAM" id="SSF51556">
    <property type="entry name" value="Metallo-dependent hydrolases"/>
    <property type="match status" value="1"/>
</dbReference>
<dbReference type="CDD" id="cd01314">
    <property type="entry name" value="D-HYD"/>
    <property type="match status" value="1"/>
</dbReference>
<keyword evidence="4" id="KW-0479">Metal-binding</keyword>
<evidence type="ECO:0000256" key="2">
    <source>
        <dbReference type="ARBA" id="ARBA00008829"/>
    </source>
</evidence>